<organism evidence="5 6">
    <name type="scientific">Diploscapter pachys</name>
    <dbReference type="NCBI Taxonomy" id="2018661"/>
    <lineage>
        <taxon>Eukaryota</taxon>
        <taxon>Metazoa</taxon>
        <taxon>Ecdysozoa</taxon>
        <taxon>Nematoda</taxon>
        <taxon>Chromadorea</taxon>
        <taxon>Rhabditida</taxon>
        <taxon>Rhabditina</taxon>
        <taxon>Rhabditomorpha</taxon>
        <taxon>Rhabditoidea</taxon>
        <taxon>Rhabditidae</taxon>
        <taxon>Diploscapter</taxon>
    </lineage>
</organism>
<evidence type="ECO:0000313" key="5">
    <source>
        <dbReference type="EMBL" id="PAV61662.1"/>
    </source>
</evidence>
<dbReference type="EMBL" id="LIAE01010403">
    <property type="protein sequence ID" value="PAV61662.1"/>
    <property type="molecule type" value="Genomic_DNA"/>
</dbReference>
<accession>A0A2A2JJD1</accession>
<evidence type="ECO:0000259" key="3">
    <source>
        <dbReference type="PROSITE" id="PS50106"/>
    </source>
</evidence>
<dbReference type="Gene3D" id="1.10.287.650">
    <property type="entry name" value="L27 domain"/>
    <property type="match status" value="1"/>
</dbReference>
<dbReference type="SUPFAM" id="SSF101288">
    <property type="entry name" value="L27 domain"/>
    <property type="match status" value="1"/>
</dbReference>
<dbReference type="SUPFAM" id="SSF89360">
    <property type="entry name" value="HesB-like domain"/>
    <property type="match status" value="1"/>
</dbReference>
<reference evidence="5 6" key="1">
    <citation type="journal article" date="2017" name="Curr. Biol.">
        <title>Genome architecture and evolution of a unichromosomal asexual nematode.</title>
        <authorList>
            <person name="Fradin H."/>
            <person name="Zegar C."/>
            <person name="Gutwein M."/>
            <person name="Lucas J."/>
            <person name="Kovtun M."/>
            <person name="Corcoran D."/>
            <person name="Baugh L.R."/>
            <person name="Kiontke K."/>
            <person name="Gunsalus K."/>
            <person name="Fitch D.H."/>
            <person name="Piano F."/>
        </authorList>
    </citation>
    <scope>NUCLEOTIDE SEQUENCE [LARGE SCALE GENOMIC DNA]</scope>
    <source>
        <strain evidence="5">PF1309</strain>
    </source>
</reference>
<dbReference type="Gene3D" id="2.60.300.12">
    <property type="entry name" value="HesB-like domain"/>
    <property type="match status" value="1"/>
</dbReference>
<dbReference type="Pfam" id="PF01521">
    <property type="entry name" value="Fe-S_biosyn"/>
    <property type="match status" value="1"/>
</dbReference>
<name>A0A2A2JJD1_9BILA</name>
<dbReference type="SMART" id="SM00028">
    <property type="entry name" value="TPR"/>
    <property type="match status" value="4"/>
</dbReference>
<keyword evidence="2" id="KW-0802">TPR repeat</keyword>
<gene>
    <name evidence="5" type="ORF">WR25_00679</name>
</gene>
<dbReference type="Gene3D" id="2.40.50.100">
    <property type="match status" value="1"/>
</dbReference>
<dbReference type="InterPro" id="IPR001478">
    <property type="entry name" value="PDZ"/>
</dbReference>
<evidence type="ECO:0008006" key="7">
    <source>
        <dbReference type="Google" id="ProtNLM"/>
    </source>
</evidence>
<dbReference type="SMART" id="SM00228">
    <property type="entry name" value="PDZ"/>
    <property type="match status" value="1"/>
</dbReference>
<dbReference type="InterPro" id="IPR016092">
    <property type="entry name" value="ATAP"/>
</dbReference>
<dbReference type="InterPro" id="IPR036892">
    <property type="entry name" value="L27_dom_sf"/>
</dbReference>
<dbReference type="SUPFAM" id="SSF50156">
    <property type="entry name" value="PDZ domain-like"/>
    <property type="match status" value="1"/>
</dbReference>
<dbReference type="SUPFAM" id="SSF48452">
    <property type="entry name" value="TPR-like"/>
    <property type="match status" value="1"/>
</dbReference>
<dbReference type="InterPro" id="IPR036034">
    <property type="entry name" value="PDZ_sf"/>
</dbReference>
<dbReference type="InterPro" id="IPR014775">
    <property type="entry name" value="L27_C"/>
</dbReference>
<dbReference type="Pfam" id="PF00595">
    <property type="entry name" value="PDZ"/>
    <property type="match status" value="1"/>
</dbReference>
<dbReference type="GO" id="GO:0005840">
    <property type="term" value="C:ribosome"/>
    <property type="evidence" value="ECO:0007669"/>
    <property type="project" value="InterPro"/>
</dbReference>
<sequence length="776" mass="87933">MLLARNSSKLAGLQGLQQVRNKVRPPENLPFRGLWRTDGNIVRKGELLVNQPRFNYHPGLNVYYENDRGEKCLRAACDGVVRISRERIKPDLSIKHMQQVEFMANPVDKPNLERDIARVLELIDHVQKTGEVNSPKLTTLENILQSEFFGAVREVYETVYDTIDVDGPPELQASAAAKATVAAFAAAEGHAHPRVVELPKTDQGLGFNVMGGKEQNSPIYISRIIPGGVADRHGGLKRGDQLIAVNGVMLARSLMYSLQRPSCSTAVRLSKSAPRFCSSTVESSAHNNHAARLLKEVYVTDKAQERLQEILDKSIHERLRVEVDGGGCSGYEYKIKLDTQLNEDDLLWTNKQGVEIVVDKMSLEYMKGATIDYVEDLMKASFRVVKNPIAEKGCSCGSSFAHLKVFYPYLKKNSNSFYFGGAEKRHQNWRRFGSTGAPLLAFGYWTAFKDFVGISPIKLDSDPLAAKIKQSWLYRQYGRFEEALEVLHLALEESKQREDTIPYTRILSELANTYHQKAATYRDPQDYEKAEEYFREVLSRMANKHGLRDVDKEIITCSLKLADVLARKGELENAEMGFRHCVRQQIKVVEAHLKQYSVAHGAGAEPENLVEFFGDQYSDPLALFGYCLQCYAFFLIEYSDDKRVVEACEYMDEVLKICNQLHGPNTYQAVTLCNNFGTSLMKRNDFERARKYLEIGAERILYVDACAGMIPGYYCNYAEALFHTGEKEEALKWARKSLKLSRDAGPEMQNYVKEFLKDLEKDVGKGKKSGSGWWLW</sequence>
<dbReference type="PROSITE" id="PS50106">
    <property type="entry name" value="PDZ"/>
    <property type="match status" value="1"/>
</dbReference>
<dbReference type="InterPro" id="IPR051109">
    <property type="entry name" value="MAM_complex_regulator"/>
</dbReference>
<feature type="domain" description="PDZ" evidence="3">
    <location>
        <begin position="195"/>
        <end position="273"/>
    </location>
</feature>
<dbReference type="GO" id="GO:0016226">
    <property type="term" value="P:iron-sulfur cluster assembly"/>
    <property type="evidence" value="ECO:0007669"/>
    <property type="project" value="InterPro"/>
</dbReference>
<dbReference type="InterPro" id="IPR000361">
    <property type="entry name" value="ATAP_core_dom"/>
</dbReference>
<keyword evidence="6" id="KW-1185">Reference proteome</keyword>
<dbReference type="OrthoDB" id="5986190at2759"/>
<dbReference type="Gene3D" id="1.25.40.10">
    <property type="entry name" value="Tetratricopeptide repeat domain"/>
    <property type="match status" value="2"/>
</dbReference>
<dbReference type="PROSITE" id="PS50005">
    <property type="entry name" value="TPR"/>
    <property type="match status" value="1"/>
</dbReference>
<dbReference type="PROSITE" id="PS51022">
    <property type="entry name" value="L27"/>
    <property type="match status" value="1"/>
</dbReference>
<dbReference type="Pfam" id="PF01016">
    <property type="entry name" value="Ribosomal_L27"/>
    <property type="match status" value="1"/>
</dbReference>
<feature type="domain" description="L27" evidence="4">
    <location>
        <begin position="112"/>
        <end position="167"/>
    </location>
</feature>
<comment type="similarity">
    <text evidence="1">Belongs to the HesB/IscA family.</text>
</comment>
<dbReference type="PANTHER" id="PTHR14063">
    <property type="entry name" value="PROTEIN LIN-7 HOMOLOG"/>
    <property type="match status" value="1"/>
</dbReference>
<proteinExistence type="inferred from homology"/>
<dbReference type="AlphaFoldDB" id="A0A2A2JJD1"/>
<dbReference type="GO" id="GO:0030054">
    <property type="term" value="C:cell junction"/>
    <property type="evidence" value="ECO:0007669"/>
    <property type="project" value="UniProtKB-ARBA"/>
</dbReference>
<dbReference type="STRING" id="2018661.A0A2A2JJD1"/>
<dbReference type="InterPro" id="IPR011990">
    <property type="entry name" value="TPR-like_helical_dom_sf"/>
</dbReference>
<dbReference type="GO" id="GO:0006412">
    <property type="term" value="P:translation"/>
    <property type="evidence" value="ECO:0007669"/>
    <property type="project" value="InterPro"/>
</dbReference>
<protein>
    <recommendedName>
        <fullName evidence="7">PDZ domain-containing protein</fullName>
    </recommendedName>
</protein>
<dbReference type="Pfam" id="PF02828">
    <property type="entry name" value="L27"/>
    <property type="match status" value="1"/>
</dbReference>
<evidence type="ECO:0000256" key="2">
    <source>
        <dbReference type="PROSITE-ProRule" id="PRU00339"/>
    </source>
</evidence>
<dbReference type="Pfam" id="PF13181">
    <property type="entry name" value="TPR_8"/>
    <property type="match status" value="2"/>
</dbReference>
<dbReference type="InterPro" id="IPR004172">
    <property type="entry name" value="L27_dom"/>
</dbReference>
<evidence type="ECO:0000259" key="4">
    <source>
        <dbReference type="PROSITE" id="PS51022"/>
    </source>
</evidence>
<evidence type="ECO:0000256" key="1">
    <source>
        <dbReference type="ARBA" id="ARBA00006718"/>
    </source>
</evidence>
<dbReference type="SMART" id="SM00569">
    <property type="entry name" value="L27"/>
    <property type="match status" value="1"/>
</dbReference>
<feature type="repeat" description="TPR" evidence="2">
    <location>
        <begin position="511"/>
        <end position="544"/>
    </location>
</feature>
<dbReference type="GO" id="GO:0051536">
    <property type="term" value="F:iron-sulfur cluster binding"/>
    <property type="evidence" value="ECO:0007669"/>
    <property type="project" value="InterPro"/>
</dbReference>
<dbReference type="InterPro" id="IPR035903">
    <property type="entry name" value="HesB-like_dom_sf"/>
</dbReference>
<dbReference type="Proteomes" id="UP000218231">
    <property type="component" value="Unassembled WGS sequence"/>
</dbReference>
<dbReference type="InterPro" id="IPR001684">
    <property type="entry name" value="Ribosomal_bL27"/>
</dbReference>
<dbReference type="FunFam" id="2.60.300.12:FF:000025">
    <property type="match status" value="1"/>
</dbReference>
<dbReference type="InterPro" id="IPR019734">
    <property type="entry name" value="TPR_rpt"/>
</dbReference>
<dbReference type="NCBIfam" id="TIGR00049">
    <property type="entry name" value="iron-sulfur cluster assembly accessory protein"/>
    <property type="match status" value="1"/>
</dbReference>
<dbReference type="GO" id="GO:0003735">
    <property type="term" value="F:structural constituent of ribosome"/>
    <property type="evidence" value="ECO:0007669"/>
    <property type="project" value="InterPro"/>
</dbReference>
<comment type="caution">
    <text evidence="5">The sequence shown here is derived from an EMBL/GenBank/DDBJ whole genome shotgun (WGS) entry which is preliminary data.</text>
</comment>
<evidence type="ECO:0000313" key="6">
    <source>
        <dbReference type="Proteomes" id="UP000218231"/>
    </source>
</evidence>
<dbReference type="Gene3D" id="2.30.42.10">
    <property type="match status" value="1"/>
</dbReference>
<dbReference type="SUPFAM" id="SSF110324">
    <property type="entry name" value="Ribosomal L27 protein-like"/>
    <property type="match status" value="1"/>
</dbReference>